<dbReference type="PANTHER" id="PTHR42912">
    <property type="entry name" value="METHYLTRANSFERASE"/>
    <property type="match status" value="1"/>
</dbReference>
<dbReference type="InterPro" id="IPR050508">
    <property type="entry name" value="Methyltransf_Superfamily"/>
</dbReference>
<dbReference type="SUPFAM" id="SSF53335">
    <property type="entry name" value="S-adenosyl-L-methionine-dependent methyltransferases"/>
    <property type="match status" value="1"/>
</dbReference>
<comment type="caution">
    <text evidence="2">The sequence shown here is derived from an EMBL/GenBank/DDBJ whole genome shotgun (WGS) entry which is preliminary data.</text>
</comment>
<feature type="domain" description="Methyltransferase type 11" evidence="1">
    <location>
        <begin position="44"/>
        <end position="140"/>
    </location>
</feature>
<dbReference type="PANTHER" id="PTHR42912:SF80">
    <property type="entry name" value="METHYLTRANSFERASE DOMAIN-CONTAINING PROTEIN"/>
    <property type="match status" value="1"/>
</dbReference>
<evidence type="ECO:0000259" key="1">
    <source>
        <dbReference type="Pfam" id="PF08241"/>
    </source>
</evidence>
<dbReference type="InterPro" id="IPR029063">
    <property type="entry name" value="SAM-dependent_MTases_sf"/>
</dbReference>
<organism evidence="2 3">
    <name type="scientific">Rhodovulum sulfidophilum</name>
    <name type="common">Rhodobacter sulfidophilus</name>
    <dbReference type="NCBI Taxonomy" id="35806"/>
    <lineage>
        <taxon>Bacteria</taxon>
        <taxon>Pseudomonadati</taxon>
        <taxon>Pseudomonadota</taxon>
        <taxon>Alphaproteobacteria</taxon>
        <taxon>Rhodobacterales</taxon>
        <taxon>Paracoccaceae</taxon>
        <taxon>Rhodovulum</taxon>
    </lineage>
</organism>
<name>A0A2W5QLE7_RHOSU</name>
<dbReference type="AlphaFoldDB" id="A0A2W5QLE7"/>
<gene>
    <name evidence="2" type="ORF">DI556_01505</name>
</gene>
<proteinExistence type="predicted"/>
<keyword evidence="2" id="KW-0808">Transferase</keyword>
<protein>
    <submittedName>
        <fullName evidence="2">SAM-dependent methyltransferase</fullName>
    </submittedName>
</protein>
<dbReference type="Pfam" id="PF08241">
    <property type="entry name" value="Methyltransf_11"/>
    <property type="match status" value="1"/>
</dbReference>
<accession>A0A2W5QLE7</accession>
<dbReference type="GO" id="GO:0008757">
    <property type="term" value="F:S-adenosylmethionine-dependent methyltransferase activity"/>
    <property type="evidence" value="ECO:0007669"/>
    <property type="project" value="InterPro"/>
</dbReference>
<dbReference type="EMBL" id="QFPW01000001">
    <property type="protein sequence ID" value="PZQ52360.1"/>
    <property type="molecule type" value="Genomic_DNA"/>
</dbReference>
<evidence type="ECO:0000313" key="3">
    <source>
        <dbReference type="Proteomes" id="UP000249185"/>
    </source>
</evidence>
<dbReference type="Gene3D" id="3.40.50.150">
    <property type="entry name" value="Vaccinia Virus protein VP39"/>
    <property type="match status" value="1"/>
</dbReference>
<sequence>MELKAVGTSYRRWAPVYDQTFGAITRAGRRKAVHHVNARKGKVLEVGVGTGLALRHYEGAVEVTGVDFSPEMLEKAKAKVAEHGLSNVTELRRMDARTLDFADDTFDTVVAMYLVSVVPEPEKVVAEMARVCKPGGEVLILNHFAREEGTLARLERGFAPFADILGWHSDFPMERVLGHDALEVVEQREMPPFGMFTLLRMRKKELAAKVA</sequence>
<reference evidence="2 3" key="1">
    <citation type="submission" date="2017-08" db="EMBL/GenBank/DDBJ databases">
        <title>Infants hospitalized years apart are colonized by the same room-sourced microbial strains.</title>
        <authorList>
            <person name="Brooks B."/>
            <person name="Olm M.R."/>
            <person name="Firek B.A."/>
            <person name="Baker R."/>
            <person name="Thomas B.C."/>
            <person name="Morowitz M.J."/>
            <person name="Banfield J.F."/>
        </authorList>
    </citation>
    <scope>NUCLEOTIDE SEQUENCE [LARGE SCALE GENOMIC DNA]</scope>
    <source>
        <strain evidence="2">S2_005_002_R2_34</strain>
    </source>
</reference>
<dbReference type="CDD" id="cd02440">
    <property type="entry name" value="AdoMet_MTases"/>
    <property type="match status" value="1"/>
</dbReference>
<dbReference type="InterPro" id="IPR013216">
    <property type="entry name" value="Methyltransf_11"/>
</dbReference>
<keyword evidence="2" id="KW-0489">Methyltransferase</keyword>
<dbReference type="GO" id="GO:0032259">
    <property type="term" value="P:methylation"/>
    <property type="evidence" value="ECO:0007669"/>
    <property type="project" value="UniProtKB-KW"/>
</dbReference>
<evidence type="ECO:0000313" key="2">
    <source>
        <dbReference type="EMBL" id="PZQ52360.1"/>
    </source>
</evidence>
<dbReference type="Proteomes" id="UP000249185">
    <property type="component" value="Unassembled WGS sequence"/>
</dbReference>